<organism evidence="1 3">
    <name type="scientific">Medicago truncatula</name>
    <name type="common">Barrel medic</name>
    <name type="synonym">Medicago tribuloides</name>
    <dbReference type="NCBI Taxonomy" id="3880"/>
    <lineage>
        <taxon>Eukaryota</taxon>
        <taxon>Viridiplantae</taxon>
        <taxon>Streptophyta</taxon>
        <taxon>Embryophyta</taxon>
        <taxon>Tracheophyta</taxon>
        <taxon>Spermatophyta</taxon>
        <taxon>Magnoliopsida</taxon>
        <taxon>eudicotyledons</taxon>
        <taxon>Gunneridae</taxon>
        <taxon>Pentapetalae</taxon>
        <taxon>rosids</taxon>
        <taxon>fabids</taxon>
        <taxon>Fabales</taxon>
        <taxon>Fabaceae</taxon>
        <taxon>Papilionoideae</taxon>
        <taxon>50 kb inversion clade</taxon>
        <taxon>NPAAA clade</taxon>
        <taxon>Hologalegina</taxon>
        <taxon>IRL clade</taxon>
        <taxon>Trifolieae</taxon>
        <taxon>Medicago</taxon>
    </lineage>
</organism>
<sequence length="56" mass="6169">MGRCWEDGCYRNAGYRDMPSLRAMCIIGCGAYICSCEVGMRLGMEDGVVSRGGRVR</sequence>
<gene>
    <name evidence="1" type="ordered locus">MTR_8g028290</name>
</gene>
<dbReference type="EnsemblPlants" id="KEH18755">
    <property type="protein sequence ID" value="KEH18755"/>
    <property type="gene ID" value="MTR_8g028290"/>
</dbReference>
<reference evidence="1 3" key="2">
    <citation type="journal article" date="2014" name="BMC Genomics">
        <title>An improved genome release (version Mt4.0) for the model legume Medicago truncatula.</title>
        <authorList>
            <person name="Tang H."/>
            <person name="Krishnakumar V."/>
            <person name="Bidwell S."/>
            <person name="Rosen B."/>
            <person name="Chan A."/>
            <person name="Zhou S."/>
            <person name="Gentzbittel L."/>
            <person name="Childs K.L."/>
            <person name="Yandell M."/>
            <person name="Gundlach H."/>
            <person name="Mayer K.F."/>
            <person name="Schwartz D.C."/>
            <person name="Town C.D."/>
        </authorList>
    </citation>
    <scope>GENOME REANNOTATION</scope>
    <source>
        <strain evidence="1">A17</strain>
        <strain evidence="2 3">cv. Jemalong A17</strain>
    </source>
</reference>
<reference evidence="2" key="3">
    <citation type="submission" date="2015-04" db="UniProtKB">
        <authorList>
            <consortium name="EnsemblPlants"/>
        </authorList>
    </citation>
    <scope>IDENTIFICATION</scope>
    <source>
        <strain evidence="2">cv. Jemalong A17</strain>
    </source>
</reference>
<keyword evidence="1" id="KW-0472">Membrane</keyword>
<protein>
    <submittedName>
        <fullName evidence="1">Transmembrane protein, putative</fullName>
    </submittedName>
</protein>
<name>A0A072TYY5_MEDTR</name>
<reference evidence="1 3" key="1">
    <citation type="journal article" date="2011" name="Nature">
        <title>The Medicago genome provides insight into the evolution of rhizobial symbioses.</title>
        <authorList>
            <person name="Young N.D."/>
            <person name="Debelle F."/>
            <person name="Oldroyd G.E."/>
            <person name="Geurts R."/>
            <person name="Cannon S.B."/>
            <person name="Udvardi M.K."/>
            <person name="Benedito V.A."/>
            <person name="Mayer K.F."/>
            <person name="Gouzy J."/>
            <person name="Schoof H."/>
            <person name="Van de Peer Y."/>
            <person name="Proost S."/>
            <person name="Cook D.R."/>
            <person name="Meyers B.C."/>
            <person name="Spannagl M."/>
            <person name="Cheung F."/>
            <person name="De Mita S."/>
            <person name="Krishnakumar V."/>
            <person name="Gundlach H."/>
            <person name="Zhou S."/>
            <person name="Mudge J."/>
            <person name="Bharti A.K."/>
            <person name="Murray J.D."/>
            <person name="Naoumkina M.A."/>
            <person name="Rosen B."/>
            <person name="Silverstein K.A."/>
            <person name="Tang H."/>
            <person name="Rombauts S."/>
            <person name="Zhao P.X."/>
            <person name="Zhou P."/>
            <person name="Barbe V."/>
            <person name="Bardou P."/>
            <person name="Bechner M."/>
            <person name="Bellec A."/>
            <person name="Berger A."/>
            <person name="Berges H."/>
            <person name="Bidwell S."/>
            <person name="Bisseling T."/>
            <person name="Choisne N."/>
            <person name="Couloux A."/>
            <person name="Denny R."/>
            <person name="Deshpande S."/>
            <person name="Dai X."/>
            <person name="Doyle J.J."/>
            <person name="Dudez A.M."/>
            <person name="Farmer A.D."/>
            <person name="Fouteau S."/>
            <person name="Franken C."/>
            <person name="Gibelin C."/>
            <person name="Gish J."/>
            <person name="Goldstein S."/>
            <person name="Gonzalez A.J."/>
            <person name="Green P.J."/>
            <person name="Hallab A."/>
            <person name="Hartog M."/>
            <person name="Hua A."/>
            <person name="Humphray S.J."/>
            <person name="Jeong D.H."/>
            <person name="Jing Y."/>
            <person name="Jocker A."/>
            <person name="Kenton S.M."/>
            <person name="Kim D.J."/>
            <person name="Klee K."/>
            <person name="Lai H."/>
            <person name="Lang C."/>
            <person name="Lin S."/>
            <person name="Macmil S.L."/>
            <person name="Magdelenat G."/>
            <person name="Matthews L."/>
            <person name="McCorrison J."/>
            <person name="Monaghan E.L."/>
            <person name="Mun J.H."/>
            <person name="Najar F.Z."/>
            <person name="Nicholson C."/>
            <person name="Noirot C."/>
            <person name="O'Bleness M."/>
            <person name="Paule C.R."/>
            <person name="Poulain J."/>
            <person name="Prion F."/>
            <person name="Qin B."/>
            <person name="Qu C."/>
            <person name="Retzel E.F."/>
            <person name="Riddle C."/>
            <person name="Sallet E."/>
            <person name="Samain S."/>
            <person name="Samson N."/>
            <person name="Sanders I."/>
            <person name="Saurat O."/>
            <person name="Scarpelli C."/>
            <person name="Schiex T."/>
            <person name="Segurens B."/>
            <person name="Severin A.J."/>
            <person name="Sherrier D.J."/>
            <person name="Shi R."/>
            <person name="Sims S."/>
            <person name="Singer S.R."/>
            <person name="Sinharoy S."/>
            <person name="Sterck L."/>
            <person name="Viollet A."/>
            <person name="Wang B.B."/>
            <person name="Wang K."/>
            <person name="Wang M."/>
            <person name="Wang X."/>
            <person name="Warfsmann J."/>
            <person name="Weissenbach J."/>
            <person name="White D.D."/>
            <person name="White J.D."/>
            <person name="Wiley G.B."/>
            <person name="Wincker P."/>
            <person name="Xing Y."/>
            <person name="Yang L."/>
            <person name="Yao Z."/>
            <person name="Ying F."/>
            <person name="Zhai J."/>
            <person name="Zhou L."/>
            <person name="Zuber A."/>
            <person name="Denarie J."/>
            <person name="Dixon R.A."/>
            <person name="May G.D."/>
            <person name="Schwartz D.C."/>
            <person name="Rogers J."/>
            <person name="Quetier F."/>
            <person name="Town C.D."/>
            <person name="Roe B.A."/>
        </authorList>
    </citation>
    <scope>NUCLEOTIDE SEQUENCE [LARGE SCALE GENOMIC DNA]</scope>
    <source>
        <strain evidence="1">A17</strain>
        <strain evidence="2 3">cv. Jemalong A17</strain>
    </source>
</reference>
<dbReference type="Proteomes" id="UP000002051">
    <property type="component" value="Chromosome 8"/>
</dbReference>
<dbReference type="EMBL" id="CM001224">
    <property type="protein sequence ID" value="KEH18755.1"/>
    <property type="molecule type" value="Genomic_DNA"/>
</dbReference>
<accession>A0A072TYY5</accession>
<evidence type="ECO:0000313" key="1">
    <source>
        <dbReference type="EMBL" id="KEH18755.1"/>
    </source>
</evidence>
<keyword evidence="1" id="KW-0812">Transmembrane</keyword>
<dbReference type="AlphaFoldDB" id="A0A072TYY5"/>
<evidence type="ECO:0000313" key="3">
    <source>
        <dbReference type="Proteomes" id="UP000002051"/>
    </source>
</evidence>
<keyword evidence="3" id="KW-1185">Reference proteome</keyword>
<evidence type="ECO:0000313" key="2">
    <source>
        <dbReference type="EnsemblPlants" id="KEH18755"/>
    </source>
</evidence>
<dbReference type="HOGENOM" id="CLU_3017336_0_0_1"/>
<proteinExistence type="predicted"/>